<reference evidence="9 10" key="1">
    <citation type="submission" date="2021-05" db="EMBL/GenBank/DDBJ databases">
        <authorList>
            <person name="Zhang Z.D."/>
            <person name="Osman G."/>
        </authorList>
    </citation>
    <scope>NUCLEOTIDE SEQUENCE [LARGE SCALE GENOMIC DNA]</scope>
    <source>
        <strain evidence="9 10">KCTC 32217</strain>
    </source>
</reference>
<name>A0AAP2CII5_9BACT</name>
<keyword evidence="3 6" id="KW-0812">Transmembrane</keyword>
<dbReference type="RefSeq" id="WP_213945161.1">
    <property type="nucleotide sequence ID" value="NZ_JAHBGI010000001.1"/>
</dbReference>
<dbReference type="InterPro" id="IPR025857">
    <property type="entry name" value="MacB_PCD"/>
</dbReference>
<evidence type="ECO:0000259" key="8">
    <source>
        <dbReference type="Pfam" id="PF12704"/>
    </source>
</evidence>
<evidence type="ECO:0000313" key="9">
    <source>
        <dbReference type="EMBL" id="MBS9524304.1"/>
    </source>
</evidence>
<evidence type="ECO:0000259" key="7">
    <source>
        <dbReference type="Pfam" id="PF02687"/>
    </source>
</evidence>
<proteinExistence type="predicted"/>
<feature type="domain" description="ABC3 transporter permease C-terminal" evidence="7">
    <location>
        <begin position="719"/>
        <end position="833"/>
    </location>
</feature>
<keyword evidence="10" id="KW-1185">Reference proteome</keyword>
<feature type="transmembrane region" description="Helical" evidence="6">
    <location>
        <begin position="421"/>
        <end position="446"/>
    </location>
</feature>
<sequence>MYNFKWTLLMAYRDFRQNKSKLALFISSIVIGIAALVGISTFGDNLSKDIDGQAKELLGADAVLSTNQPLGDQPLDTIATQKSTEINFASMVIFPETGESRLTQIRALDGQYPYYGKFETTPIEADSVFRSGGREALVEKILLAQFNAEVGDSIQVGEVTFRIAGELEGVPGQTGITATVAPAVYIPMGFAEETGLIQVGSRLNYVNYYQLEAENLDEVLKPYEEEWEIDNVRLETVESRKASTGRAFANLSSFLSLVAFIALLLGSVGVASAVNVFVKEKLASVAVLRCLGVSSRQAFVIYLTQIMLMGLVGSILGAVLGSFLQIALPNVFSDFLPVEVSTDVSWKAVGFGLGTGLLIALLFALLPLLKIRKVSPMMTLRPDDGESNKFSADPFRWLVMFGIVLFIFSFSFYLLSGWKEALGFTGFVLFAFAALWGVGTGIMWLIRRFLPLSLSYPIRQSLANLYRPNNQTISLIATVGLGTAMISTLFFVQNQLLEEAKFADKEDQPNMLMFDIQTQQLEAVSQKVTDKGYPIMQQVPIVTMRLSEINGKTKKDNENLVEDDRLSRSLYNREFRVTYRDTLIDSERLVEGKLRTYNSPQDSIFVSFDAGYAGRTGINLGDEIVFNVQGRPIKTYVGSFRNVKFNQVSTNFLVLFPENVLDNAPKFHVIITKTGSDRESANLQAEVVRAFPNISVINLGTITETLENILGKISFVIQFMALFSIATGFLVLISSLILSKYQRMKESVLLRTIGASSKTVGKINTMEYFFLGTLASLSGILLSFLATWLLSRFVFELPFRGAYEEAVLVYIGITLLTIVLGWLNGRKINNQPPMVILREG</sequence>
<evidence type="ECO:0000256" key="2">
    <source>
        <dbReference type="ARBA" id="ARBA00022475"/>
    </source>
</evidence>
<accession>A0AAP2CII5</accession>
<dbReference type="GO" id="GO:0005886">
    <property type="term" value="C:plasma membrane"/>
    <property type="evidence" value="ECO:0007669"/>
    <property type="project" value="UniProtKB-SubCell"/>
</dbReference>
<feature type="transmembrane region" description="Helical" evidence="6">
    <location>
        <begin position="768"/>
        <end position="795"/>
    </location>
</feature>
<organism evidence="9 10">
    <name type="scientific">Litoribacter ruber</name>
    <dbReference type="NCBI Taxonomy" id="702568"/>
    <lineage>
        <taxon>Bacteria</taxon>
        <taxon>Pseudomonadati</taxon>
        <taxon>Bacteroidota</taxon>
        <taxon>Cytophagia</taxon>
        <taxon>Cytophagales</taxon>
        <taxon>Cyclobacteriaceae</taxon>
        <taxon>Litoribacter</taxon>
    </lineage>
</organism>
<dbReference type="Proteomes" id="UP001319104">
    <property type="component" value="Unassembled WGS sequence"/>
</dbReference>
<evidence type="ECO:0000256" key="6">
    <source>
        <dbReference type="SAM" id="Phobius"/>
    </source>
</evidence>
<dbReference type="InterPro" id="IPR038766">
    <property type="entry name" value="Membrane_comp_ABC_pdt"/>
</dbReference>
<feature type="transmembrane region" description="Helical" evidence="6">
    <location>
        <begin position="348"/>
        <end position="369"/>
    </location>
</feature>
<dbReference type="InterPro" id="IPR003838">
    <property type="entry name" value="ABC3_permease_C"/>
</dbReference>
<evidence type="ECO:0000313" key="10">
    <source>
        <dbReference type="Proteomes" id="UP001319104"/>
    </source>
</evidence>
<dbReference type="AlphaFoldDB" id="A0AAP2CII5"/>
<dbReference type="Pfam" id="PF02687">
    <property type="entry name" value="FtsX"/>
    <property type="match status" value="2"/>
</dbReference>
<keyword evidence="4 6" id="KW-1133">Transmembrane helix</keyword>
<evidence type="ECO:0000256" key="5">
    <source>
        <dbReference type="ARBA" id="ARBA00023136"/>
    </source>
</evidence>
<feature type="transmembrane region" description="Helical" evidence="6">
    <location>
        <begin position="715"/>
        <end position="738"/>
    </location>
</feature>
<feature type="transmembrane region" description="Helical" evidence="6">
    <location>
        <begin position="473"/>
        <end position="492"/>
    </location>
</feature>
<dbReference type="PANTHER" id="PTHR30287:SF1">
    <property type="entry name" value="INNER MEMBRANE PROTEIN"/>
    <property type="match status" value="1"/>
</dbReference>
<keyword evidence="5 6" id="KW-0472">Membrane</keyword>
<feature type="transmembrane region" description="Helical" evidence="6">
    <location>
        <begin position="21"/>
        <end position="43"/>
    </location>
</feature>
<feature type="domain" description="MacB-like periplasmic core" evidence="8">
    <location>
        <begin position="23"/>
        <end position="194"/>
    </location>
</feature>
<feature type="transmembrane region" description="Helical" evidence="6">
    <location>
        <begin position="254"/>
        <end position="278"/>
    </location>
</feature>
<gene>
    <name evidence="9" type="ORF">KI659_09780</name>
</gene>
<dbReference type="Pfam" id="PF12704">
    <property type="entry name" value="MacB_PCD"/>
    <property type="match status" value="1"/>
</dbReference>
<feature type="transmembrane region" description="Helical" evidence="6">
    <location>
        <begin position="397"/>
        <end position="415"/>
    </location>
</feature>
<dbReference type="PANTHER" id="PTHR30287">
    <property type="entry name" value="MEMBRANE COMPONENT OF PREDICTED ABC SUPERFAMILY METABOLITE UPTAKE TRANSPORTER"/>
    <property type="match status" value="1"/>
</dbReference>
<dbReference type="EMBL" id="JAHCMY010000004">
    <property type="protein sequence ID" value="MBS9524304.1"/>
    <property type="molecule type" value="Genomic_DNA"/>
</dbReference>
<feature type="domain" description="ABC3 transporter permease C-terminal" evidence="7">
    <location>
        <begin position="257"/>
        <end position="376"/>
    </location>
</feature>
<feature type="transmembrane region" description="Helical" evidence="6">
    <location>
        <begin position="299"/>
        <end position="328"/>
    </location>
</feature>
<keyword evidence="2" id="KW-1003">Cell membrane</keyword>
<evidence type="ECO:0000256" key="1">
    <source>
        <dbReference type="ARBA" id="ARBA00004651"/>
    </source>
</evidence>
<feature type="transmembrane region" description="Helical" evidence="6">
    <location>
        <begin position="807"/>
        <end position="825"/>
    </location>
</feature>
<protein>
    <submittedName>
        <fullName evidence="9">FtsX-like permease family protein</fullName>
    </submittedName>
</protein>
<evidence type="ECO:0000256" key="3">
    <source>
        <dbReference type="ARBA" id="ARBA00022692"/>
    </source>
</evidence>
<comment type="subcellular location">
    <subcellularLocation>
        <location evidence="1">Cell membrane</location>
        <topology evidence="1">Multi-pass membrane protein</topology>
    </subcellularLocation>
</comment>
<evidence type="ECO:0000256" key="4">
    <source>
        <dbReference type="ARBA" id="ARBA00022989"/>
    </source>
</evidence>
<comment type="caution">
    <text evidence="9">The sequence shown here is derived from an EMBL/GenBank/DDBJ whole genome shotgun (WGS) entry which is preliminary data.</text>
</comment>